<keyword evidence="5 9" id="KW-0812">Transmembrane</keyword>
<evidence type="ECO:0000313" key="10">
    <source>
        <dbReference type="EMBL" id="MCK7592827.1"/>
    </source>
</evidence>
<evidence type="ECO:0000256" key="1">
    <source>
        <dbReference type="ARBA" id="ARBA00002265"/>
    </source>
</evidence>
<accession>A0ABT0GFK6</accession>
<comment type="subcellular location">
    <subcellularLocation>
        <location evidence="2">Cell membrane</location>
        <topology evidence="2">Multi-pass membrane protein</topology>
    </subcellularLocation>
</comment>
<feature type="transmembrane region" description="Helical" evidence="9">
    <location>
        <begin position="12"/>
        <end position="35"/>
    </location>
</feature>
<evidence type="ECO:0000256" key="7">
    <source>
        <dbReference type="ARBA" id="ARBA00023136"/>
    </source>
</evidence>
<dbReference type="RefSeq" id="WP_248205302.1">
    <property type="nucleotide sequence ID" value="NZ_JALNMH010000002.1"/>
</dbReference>
<keyword evidence="4" id="KW-1003">Cell membrane</keyword>
<evidence type="ECO:0000256" key="6">
    <source>
        <dbReference type="ARBA" id="ARBA00022989"/>
    </source>
</evidence>
<sequence>MILLRQSDRLIGGQVLFSALLVWAALLGFDALVAFSGTFEDIGRGSYTVGTGLLHTLYTIPRRAYELFPSAAMIGCVLGLGALAASSELTALRAAGLSKLRICFGAAGSVLLLTALMVASGETLGPWGEQKAQALQLTATRDDVALAEGSGIWAREGDTFLNARAGRVEGSAASARVVLDQVRLYRFDDEGKLASLTHAARAEHTDGRWTLHEIHRVEFEPRRVRSAQAESEAWESRLTPEILNLSLQRPRYLSTATLRESLDYLERNNLDPGQFAVAYWSRFFYPLHALVLCLSAMPFAFGALRSGGFGKRLFLGLVFGLGYFLLQRLSVDLAQVYGIDLRLANIAPMALATTGAWLYFRRSG</sequence>
<comment type="similarity">
    <text evidence="3">Belongs to the LptF/LptG family.</text>
</comment>
<dbReference type="InterPro" id="IPR030923">
    <property type="entry name" value="LptG"/>
</dbReference>
<dbReference type="Proteomes" id="UP001431449">
    <property type="component" value="Unassembled WGS sequence"/>
</dbReference>
<dbReference type="Pfam" id="PF03739">
    <property type="entry name" value="LptF_LptG"/>
    <property type="match status" value="1"/>
</dbReference>
<evidence type="ECO:0000256" key="4">
    <source>
        <dbReference type="ARBA" id="ARBA00022475"/>
    </source>
</evidence>
<keyword evidence="7 9" id="KW-0472">Membrane</keyword>
<protein>
    <submittedName>
        <fullName evidence="10">LPS export ABC transporter permease LptG</fullName>
    </submittedName>
</protein>
<feature type="transmembrane region" description="Helical" evidence="9">
    <location>
        <begin position="102"/>
        <end position="121"/>
    </location>
</feature>
<comment type="subunit">
    <text evidence="8">Component of the lipopolysaccharide transport and assembly complex. The LptBFG transporter is composed of two ATP-binding proteins (LptB) and two transmembrane proteins (LptF and LptG).</text>
</comment>
<organism evidence="10 11">
    <name type="scientific">Pseudomarimonas salicorniae</name>
    <dbReference type="NCBI Taxonomy" id="2933270"/>
    <lineage>
        <taxon>Bacteria</taxon>
        <taxon>Pseudomonadati</taxon>
        <taxon>Pseudomonadota</taxon>
        <taxon>Gammaproteobacteria</taxon>
        <taxon>Lysobacterales</taxon>
        <taxon>Lysobacteraceae</taxon>
        <taxon>Pseudomarimonas</taxon>
    </lineage>
</organism>
<evidence type="ECO:0000256" key="5">
    <source>
        <dbReference type="ARBA" id="ARBA00022692"/>
    </source>
</evidence>
<evidence type="ECO:0000313" key="11">
    <source>
        <dbReference type="Proteomes" id="UP001431449"/>
    </source>
</evidence>
<evidence type="ECO:0000256" key="3">
    <source>
        <dbReference type="ARBA" id="ARBA00007725"/>
    </source>
</evidence>
<evidence type="ECO:0000256" key="2">
    <source>
        <dbReference type="ARBA" id="ARBA00004651"/>
    </source>
</evidence>
<dbReference type="NCBIfam" id="TIGR04408">
    <property type="entry name" value="LptG_lptG"/>
    <property type="match status" value="1"/>
</dbReference>
<dbReference type="PANTHER" id="PTHR33529:SF2">
    <property type="entry name" value="LIPOPOLYSACCHARIDE EXPORT SYSTEM PERMEASE PROTEIN LPTG"/>
    <property type="match status" value="1"/>
</dbReference>
<keyword evidence="11" id="KW-1185">Reference proteome</keyword>
<evidence type="ECO:0000256" key="9">
    <source>
        <dbReference type="SAM" id="Phobius"/>
    </source>
</evidence>
<gene>
    <name evidence="10" type="primary">lptG</name>
    <name evidence="10" type="ORF">M0G41_03995</name>
</gene>
<feature type="transmembrane region" description="Helical" evidence="9">
    <location>
        <begin position="283"/>
        <end position="301"/>
    </location>
</feature>
<evidence type="ECO:0000256" key="8">
    <source>
        <dbReference type="ARBA" id="ARBA00026081"/>
    </source>
</evidence>
<proteinExistence type="inferred from homology"/>
<dbReference type="InterPro" id="IPR005495">
    <property type="entry name" value="LptG/LptF_permease"/>
</dbReference>
<comment type="caution">
    <text evidence="10">The sequence shown here is derived from an EMBL/GenBank/DDBJ whole genome shotgun (WGS) entry which is preliminary data.</text>
</comment>
<reference evidence="10" key="1">
    <citation type="submission" date="2022-04" db="EMBL/GenBank/DDBJ databases">
        <title>Lysobacter sp. CAU 1642 isolated from sea sand.</title>
        <authorList>
            <person name="Kim W."/>
        </authorList>
    </citation>
    <scope>NUCLEOTIDE SEQUENCE</scope>
    <source>
        <strain evidence="10">CAU 1642</strain>
    </source>
</reference>
<feature type="transmembrane region" description="Helical" evidence="9">
    <location>
        <begin position="343"/>
        <end position="360"/>
    </location>
</feature>
<keyword evidence="6 9" id="KW-1133">Transmembrane helix</keyword>
<feature type="transmembrane region" description="Helical" evidence="9">
    <location>
        <begin position="313"/>
        <end position="331"/>
    </location>
</feature>
<dbReference type="PANTHER" id="PTHR33529">
    <property type="entry name" value="SLR0882 PROTEIN-RELATED"/>
    <property type="match status" value="1"/>
</dbReference>
<dbReference type="EMBL" id="JALNMH010000002">
    <property type="protein sequence ID" value="MCK7592827.1"/>
    <property type="molecule type" value="Genomic_DNA"/>
</dbReference>
<feature type="transmembrane region" description="Helical" evidence="9">
    <location>
        <begin position="67"/>
        <end position="90"/>
    </location>
</feature>
<name>A0ABT0GFK6_9GAMM</name>
<comment type="function">
    <text evidence="1">Part of the ABC transporter complex LptBFG involved in the translocation of lipopolysaccharide (LPS) from the inner membrane to the outer membrane.</text>
</comment>